<protein>
    <recommendedName>
        <fullName evidence="3">DUF998 domain-containing protein</fullName>
    </recommendedName>
</protein>
<feature type="transmembrane region" description="Helical" evidence="1">
    <location>
        <begin position="58"/>
        <end position="80"/>
    </location>
</feature>
<evidence type="ECO:0008006" key="3">
    <source>
        <dbReference type="Google" id="ProtNLM"/>
    </source>
</evidence>
<keyword evidence="1" id="KW-1133">Transmembrane helix</keyword>
<evidence type="ECO:0000256" key="1">
    <source>
        <dbReference type="SAM" id="Phobius"/>
    </source>
</evidence>
<organism evidence="2">
    <name type="scientific">Mycobacterium sp. (strain MCS)</name>
    <dbReference type="NCBI Taxonomy" id="164756"/>
    <lineage>
        <taxon>Bacteria</taxon>
        <taxon>Bacillati</taxon>
        <taxon>Actinomycetota</taxon>
        <taxon>Actinomycetes</taxon>
        <taxon>Mycobacteriales</taxon>
        <taxon>Mycobacteriaceae</taxon>
        <taxon>Mycobacterium</taxon>
    </lineage>
</organism>
<proteinExistence type="predicted"/>
<evidence type="ECO:0000313" key="2">
    <source>
        <dbReference type="EMBL" id="ABG09564.1"/>
    </source>
</evidence>
<feature type="transmembrane region" description="Helical" evidence="1">
    <location>
        <begin position="111"/>
        <end position="134"/>
    </location>
</feature>
<dbReference type="KEGG" id="mmc:Mmcs_3457"/>
<keyword evidence="1" id="KW-0472">Membrane</keyword>
<gene>
    <name evidence="2" type="ordered locus">Mmcs_3457</name>
</gene>
<feature type="transmembrane region" description="Helical" evidence="1">
    <location>
        <begin position="178"/>
        <end position="197"/>
    </location>
</feature>
<dbReference type="Pfam" id="PF06197">
    <property type="entry name" value="DUF998"/>
    <property type="match status" value="1"/>
</dbReference>
<dbReference type="EMBL" id="CP000384">
    <property type="protein sequence ID" value="ABG09564.1"/>
    <property type="molecule type" value="Genomic_DNA"/>
</dbReference>
<feature type="transmembrane region" description="Helical" evidence="1">
    <location>
        <begin position="146"/>
        <end position="166"/>
    </location>
</feature>
<name>A0A5Q5BMM7_MYCSS</name>
<reference evidence="2" key="1">
    <citation type="submission" date="2006-06" db="EMBL/GenBank/DDBJ databases">
        <title>Complete sequence of chromosome of Mycobacterium sp. MCS.</title>
        <authorList>
            <consortium name="US DOE Joint Genome Institute"/>
            <person name="Copeland A."/>
            <person name="Lucas S."/>
            <person name="Lapidus A."/>
            <person name="Barry K."/>
            <person name="Detter J.C."/>
            <person name="Glavina del Rio T."/>
            <person name="Hammon N."/>
            <person name="Israni S."/>
            <person name="Dalin E."/>
            <person name="Tice H."/>
            <person name="Pitluck S."/>
            <person name="Martinez M."/>
            <person name="Schmutz J."/>
            <person name="Larimer F."/>
            <person name="Land M."/>
            <person name="Hauser L."/>
            <person name="Kyrpides N."/>
            <person name="Kim E."/>
            <person name="Miller C.D."/>
            <person name="Hughes J.E."/>
            <person name="Anderson A.J."/>
            <person name="Sims R.C."/>
            <person name="Richardson P."/>
        </authorList>
    </citation>
    <scope>NUCLEOTIDE SEQUENCE [LARGE SCALE GENOMIC DNA]</scope>
    <source>
        <strain evidence="2">MCS</strain>
    </source>
</reference>
<keyword evidence="1" id="KW-0812">Transmembrane</keyword>
<dbReference type="InterPro" id="IPR009339">
    <property type="entry name" value="DUF998"/>
</dbReference>
<accession>A0A5Q5BMM7</accession>
<sequence length="205" mass="21014" precursor="true">MLNLGAPMIPRPRAAATAWILGATAYLTAEAVTAAAYRPSYSYVRDYISELGAPGQPWAALMNIAFVVQGVLFLSGAVLVSGSRHRMLTAFAVANAVGNILVGTVPAGGGVLHIVGAALAIGGGNAAALAGASLRPGRTFRLFSRVIGGFGLASLGALGVQTWTGIVMLPDPVWERASVYPILTWQVCAAASLVGALPPARRQHP</sequence>
<dbReference type="AlphaFoldDB" id="A0A5Q5BMM7"/>